<dbReference type="SUPFAM" id="SSF109604">
    <property type="entry name" value="HD-domain/PDEase-like"/>
    <property type="match status" value="1"/>
</dbReference>
<accession>A0ABV3X9C8</accession>
<dbReference type="InterPro" id="IPR006674">
    <property type="entry name" value="HD_domain"/>
</dbReference>
<evidence type="ECO:0000256" key="1">
    <source>
        <dbReference type="ARBA" id="ARBA00022801"/>
    </source>
</evidence>
<dbReference type="PANTHER" id="PTHR35795">
    <property type="entry name" value="SLR1885 PROTEIN"/>
    <property type="match status" value="1"/>
</dbReference>
<proteinExistence type="predicted"/>
<sequence>MTIREKREELEYTMLSPWAAKSRESHRNKPIDACPFRTDFQRDRDRILHSKAFRRLKRKTQVYIVSGDHYRTRMTHSLEVSQIARTIARGLWLNEDLTEAIALGHDVGHTPFGHAGEAAMAEIIGHFAHNEQSLRVVEYLEREGEGLNLTFEVKDGIVNHTGKHRPKTLEGRIVRIADRIAYLCHDYDDSIRAGMLQAGDLPKIVYETIGGTTSEMITGMVSDLIVQSTERDDILLSPKMQEVMDVFRAFMFKQIYHSDRLARERRQAVFVLRELFGYYMEHFAELPEEFRVREARWGRRQTVVDYVAGLSDNYAVHTFARIFMPPVGFSVPGGE</sequence>
<dbReference type="Pfam" id="PF13286">
    <property type="entry name" value="HD_assoc"/>
    <property type="match status" value="1"/>
</dbReference>
<dbReference type="Pfam" id="PF01966">
    <property type="entry name" value="HD"/>
    <property type="match status" value="1"/>
</dbReference>
<dbReference type="PANTHER" id="PTHR35795:SF1">
    <property type="entry name" value="BIS(5'-NUCLEOSYL)-TETRAPHOSPHATASE, SYMMETRICAL"/>
    <property type="match status" value="1"/>
</dbReference>
<dbReference type="NCBIfam" id="NF002327">
    <property type="entry name" value="PRK01286.1-2"/>
    <property type="match status" value="1"/>
</dbReference>
<dbReference type="InterPro" id="IPR003607">
    <property type="entry name" value="HD/PDEase_dom"/>
</dbReference>
<name>A0ABV3X9C8_9FIRM</name>
<evidence type="ECO:0000259" key="2">
    <source>
        <dbReference type="PROSITE" id="PS51831"/>
    </source>
</evidence>
<dbReference type="CDD" id="cd00077">
    <property type="entry name" value="HDc"/>
    <property type="match status" value="1"/>
</dbReference>
<reference evidence="3 4" key="1">
    <citation type="submission" date="2023-04" db="EMBL/GenBank/DDBJ databases">
        <title>Genome Sequence of Selenomonas sputigena ATCC 33150.</title>
        <authorList>
            <person name="Miller D.P."/>
            <person name="Anvari S."/>
            <person name="Polson S.W."/>
            <person name="Macdonald M."/>
            <person name="Mcdowell J.V."/>
        </authorList>
    </citation>
    <scope>NUCLEOTIDE SEQUENCE [LARGE SCALE GENOMIC DNA]</scope>
    <source>
        <strain evidence="3 4">ATCC 33150</strain>
    </source>
</reference>
<evidence type="ECO:0000313" key="3">
    <source>
        <dbReference type="EMBL" id="MEX5286078.1"/>
    </source>
</evidence>
<dbReference type="NCBIfam" id="TIGR01353">
    <property type="entry name" value="dGTP_triPase"/>
    <property type="match status" value="1"/>
</dbReference>
<dbReference type="InterPro" id="IPR006261">
    <property type="entry name" value="dGTPase"/>
</dbReference>
<evidence type="ECO:0000313" key="4">
    <source>
        <dbReference type="Proteomes" id="UP001559623"/>
    </source>
</evidence>
<dbReference type="RefSeq" id="WP_368847794.1">
    <property type="nucleotide sequence ID" value="NZ_CP194411.1"/>
</dbReference>
<organism evidence="3 4">
    <name type="scientific">Selenomonas sputigena</name>
    <dbReference type="NCBI Taxonomy" id="69823"/>
    <lineage>
        <taxon>Bacteria</taxon>
        <taxon>Bacillati</taxon>
        <taxon>Bacillota</taxon>
        <taxon>Negativicutes</taxon>
        <taxon>Selenomonadales</taxon>
        <taxon>Selenomonadaceae</taxon>
        <taxon>Selenomonas</taxon>
    </lineage>
</organism>
<keyword evidence="1" id="KW-0378">Hydrolase</keyword>
<feature type="domain" description="HD" evidence="2">
    <location>
        <begin position="73"/>
        <end position="183"/>
    </location>
</feature>
<dbReference type="Proteomes" id="UP001559623">
    <property type="component" value="Unassembled WGS sequence"/>
</dbReference>
<dbReference type="InterPro" id="IPR051094">
    <property type="entry name" value="Diverse_Catalytic_Enzymes"/>
</dbReference>
<gene>
    <name evidence="3" type="ORF">QCO44_10625</name>
</gene>
<keyword evidence="4" id="KW-1185">Reference proteome</keyword>
<dbReference type="EMBL" id="JARVLH010000007">
    <property type="protein sequence ID" value="MEX5286078.1"/>
    <property type="molecule type" value="Genomic_DNA"/>
</dbReference>
<protein>
    <submittedName>
        <fullName evidence="3">Deoxyguanosinetriphosphate triphosphohydrolase</fullName>
    </submittedName>
</protein>
<dbReference type="Gene3D" id="1.10.3210.10">
    <property type="entry name" value="Hypothetical protein af1432"/>
    <property type="match status" value="1"/>
</dbReference>
<dbReference type="SMART" id="SM00471">
    <property type="entry name" value="HDc"/>
    <property type="match status" value="1"/>
</dbReference>
<dbReference type="PROSITE" id="PS51831">
    <property type="entry name" value="HD"/>
    <property type="match status" value="1"/>
</dbReference>
<dbReference type="InterPro" id="IPR026875">
    <property type="entry name" value="PHydrolase_assoc_dom"/>
</dbReference>
<comment type="caution">
    <text evidence="3">The sequence shown here is derived from an EMBL/GenBank/DDBJ whole genome shotgun (WGS) entry which is preliminary data.</text>
</comment>